<dbReference type="EMBL" id="JARBHB010000005">
    <property type="protein sequence ID" value="KAJ8882473.1"/>
    <property type="molecule type" value="Genomic_DNA"/>
</dbReference>
<dbReference type="Proteomes" id="UP001159363">
    <property type="component" value="Chromosome 4"/>
</dbReference>
<reference evidence="2 3" key="1">
    <citation type="submission" date="2023-02" db="EMBL/GenBank/DDBJ databases">
        <title>LHISI_Scaffold_Assembly.</title>
        <authorList>
            <person name="Stuart O.P."/>
            <person name="Cleave R."/>
            <person name="Magrath M.J.L."/>
            <person name="Mikheyev A.S."/>
        </authorList>
    </citation>
    <scope>NUCLEOTIDE SEQUENCE [LARGE SCALE GENOMIC DNA]</scope>
    <source>
        <strain evidence="2">Daus_M_001</strain>
        <tissue evidence="2">Leg muscle</tissue>
    </source>
</reference>
<evidence type="ECO:0000256" key="1">
    <source>
        <dbReference type="SAM" id="MobiDB-lite"/>
    </source>
</evidence>
<gene>
    <name evidence="2" type="ORF">PR048_014283</name>
</gene>
<protein>
    <submittedName>
        <fullName evidence="2">Uncharacterized protein</fullName>
    </submittedName>
</protein>
<name>A0ABQ9HEJ4_9NEOP</name>
<comment type="caution">
    <text evidence="2">The sequence shown here is derived from an EMBL/GenBank/DDBJ whole genome shotgun (WGS) entry which is preliminary data.</text>
</comment>
<keyword evidence="3" id="KW-1185">Reference proteome</keyword>
<accession>A0ABQ9HEJ4</accession>
<evidence type="ECO:0000313" key="2">
    <source>
        <dbReference type="EMBL" id="KAJ8882473.1"/>
    </source>
</evidence>
<feature type="region of interest" description="Disordered" evidence="1">
    <location>
        <begin position="406"/>
        <end position="466"/>
    </location>
</feature>
<sequence length="466" mass="52710">MRVSIVLFRLSYSAGSSFWRSLTWRFNLADPRGQPVAKYDLIWSINFFCALATSRTEFDSRRGHSRISARCRWSAGFLRDLQFSLSLNSCAAPHSPRFALIGSQDYIWLGTDRSVAERQDNGPAVYAADINTFGSYDSACWMIPLPYACAVRQKSIYHFYDTCSSMDIVGKCTFVTLGIIFPCICIRPASSIALHTTETAVTDVCGIADSTARPARACRPPFLGLPHFSMPGRLPSTVHYTKEKLTPLRSVEIKHTTSIIRSIYAASRENPLGDMRTQTALQLLSPWLAPGCSKLPLVLAGTDARQVFSLDFHNPERRPILSKGTLFIKEFRRNGPGPVLRYHPGIPWSDFPGKSNSGWLNREANPDPPRPDFINRQTGHKRLGANVRARKYDEKEKNLMENLNKYCNKRRNARPGETGNPRESSHRQPRFPHAVNRWRPPPGIEHRSPWWEASSLTTTPPWPQEH</sequence>
<feature type="region of interest" description="Disordered" evidence="1">
    <location>
        <begin position="357"/>
        <end position="378"/>
    </location>
</feature>
<organism evidence="2 3">
    <name type="scientific">Dryococelus australis</name>
    <dbReference type="NCBI Taxonomy" id="614101"/>
    <lineage>
        <taxon>Eukaryota</taxon>
        <taxon>Metazoa</taxon>
        <taxon>Ecdysozoa</taxon>
        <taxon>Arthropoda</taxon>
        <taxon>Hexapoda</taxon>
        <taxon>Insecta</taxon>
        <taxon>Pterygota</taxon>
        <taxon>Neoptera</taxon>
        <taxon>Polyneoptera</taxon>
        <taxon>Phasmatodea</taxon>
        <taxon>Verophasmatodea</taxon>
        <taxon>Anareolatae</taxon>
        <taxon>Phasmatidae</taxon>
        <taxon>Eurycanthinae</taxon>
        <taxon>Dryococelus</taxon>
    </lineage>
</organism>
<evidence type="ECO:0000313" key="3">
    <source>
        <dbReference type="Proteomes" id="UP001159363"/>
    </source>
</evidence>
<proteinExistence type="predicted"/>